<evidence type="ECO:0000313" key="2">
    <source>
        <dbReference type="EMBL" id="KRG73945.1"/>
    </source>
</evidence>
<dbReference type="NCBIfam" id="NF010454">
    <property type="entry name" value="PRK13882.1-1"/>
    <property type="match status" value="1"/>
</dbReference>
<evidence type="ECO:0000313" key="3">
    <source>
        <dbReference type="Proteomes" id="UP000050956"/>
    </source>
</evidence>
<dbReference type="Pfam" id="PF05857">
    <property type="entry name" value="TraX"/>
    <property type="match status" value="1"/>
</dbReference>
<keyword evidence="1" id="KW-0812">Transmembrane</keyword>
<dbReference type="STRING" id="336566.ABB30_14925"/>
<keyword evidence="1" id="KW-0472">Membrane</keyword>
<keyword evidence="3" id="KW-1185">Reference proteome</keyword>
<keyword evidence="1" id="KW-1133">Transmembrane helix</keyword>
<gene>
    <name evidence="2" type="ORF">ABB30_14925</name>
</gene>
<protein>
    <recommendedName>
        <fullName evidence="4">Conjugal transfer protein</fullName>
    </recommendedName>
</protein>
<comment type="caution">
    <text evidence="2">The sequence shown here is derived from an EMBL/GenBank/DDBJ whole genome shotgun (WGS) entry which is preliminary data.</text>
</comment>
<feature type="transmembrane region" description="Helical" evidence="1">
    <location>
        <begin position="119"/>
        <end position="143"/>
    </location>
</feature>
<dbReference type="PATRIC" id="fig|336566.3.peg.2619"/>
<dbReference type="OrthoDB" id="9781069at2"/>
<evidence type="ECO:0008006" key="4">
    <source>
        <dbReference type="Google" id="ProtNLM"/>
    </source>
</evidence>
<evidence type="ECO:0000256" key="1">
    <source>
        <dbReference type="SAM" id="Phobius"/>
    </source>
</evidence>
<feature type="transmembrane region" description="Helical" evidence="1">
    <location>
        <begin position="202"/>
        <end position="221"/>
    </location>
</feature>
<dbReference type="InterPro" id="IPR008875">
    <property type="entry name" value="TraX"/>
</dbReference>
<proteinExistence type="predicted"/>
<feature type="transmembrane region" description="Helical" evidence="1">
    <location>
        <begin position="12"/>
        <end position="32"/>
    </location>
</feature>
<dbReference type="RefSeq" id="WP_057639101.1">
    <property type="nucleotide sequence ID" value="NZ_LDJM01000052.1"/>
</dbReference>
<dbReference type="Proteomes" id="UP000050956">
    <property type="component" value="Unassembled WGS sequence"/>
</dbReference>
<feature type="transmembrane region" description="Helical" evidence="1">
    <location>
        <begin position="163"/>
        <end position="190"/>
    </location>
</feature>
<name>A0A0R0CVS8_9GAMM</name>
<dbReference type="AlphaFoldDB" id="A0A0R0CVS8"/>
<dbReference type="EMBL" id="LDJM01000052">
    <property type="protein sequence ID" value="KRG73945.1"/>
    <property type="molecule type" value="Genomic_DNA"/>
</dbReference>
<feature type="transmembrane region" description="Helical" evidence="1">
    <location>
        <begin position="82"/>
        <end position="107"/>
    </location>
</feature>
<reference evidence="2 3" key="1">
    <citation type="submission" date="2015-05" db="EMBL/GenBank/DDBJ databases">
        <title>Genome sequencing and analysis of members of genus Stenotrophomonas.</title>
        <authorList>
            <person name="Patil P.P."/>
            <person name="Midha S."/>
            <person name="Patil P.B."/>
        </authorList>
    </citation>
    <scope>NUCLEOTIDE SEQUENCE [LARGE SCALE GENOMIC DNA]</scope>
    <source>
        <strain evidence="2 3">DSM 24757</strain>
    </source>
</reference>
<sequence>MLYSLSSPAREWLKWIALLLMTGDHVAKVVYGGYVPVVSELGRVAFPLFVMVMACNLAQPGADALKSLRRLLPWAVLAQPFYALTFNSVLPLNVLWTFALVAACLVLQQRGRSGWAMALFALGGMWVEYRWFGAGLVLAWWLFYRSACTRPAVRHELVFHGLLAVATLGLLCLFNGNGWALLALPLVALLGRSSWPIPRTRWFFYLYYSGHLAALALWWHWPAG</sequence>
<feature type="transmembrane region" description="Helical" evidence="1">
    <location>
        <begin position="44"/>
        <end position="62"/>
    </location>
</feature>
<organism evidence="2 3">
    <name type="scientific">Stenotrophomonas ginsengisoli</name>
    <dbReference type="NCBI Taxonomy" id="336566"/>
    <lineage>
        <taxon>Bacteria</taxon>
        <taxon>Pseudomonadati</taxon>
        <taxon>Pseudomonadota</taxon>
        <taxon>Gammaproteobacteria</taxon>
        <taxon>Lysobacterales</taxon>
        <taxon>Lysobacteraceae</taxon>
        <taxon>Stenotrophomonas</taxon>
    </lineage>
</organism>
<accession>A0A0R0CVS8</accession>